<accession>A0A6L9LQI6</accession>
<evidence type="ECO:0000313" key="2">
    <source>
        <dbReference type="Proteomes" id="UP000474175"/>
    </source>
</evidence>
<reference evidence="1 2" key="1">
    <citation type="submission" date="2020-02" db="EMBL/GenBank/DDBJ databases">
        <title>Draft genome sequence of two Spirosoma agri KCTC 52727 and Spirosoma terrae KCTC 52035.</title>
        <authorList>
            <person name="Rojas J."/>
            <person name="Ambika Manirajan B."/>
            <person name="Suarez C."/>
            <person name="Ratering S."/>
            <person name="Schnell S."/>
        </authorList>
    </citation>
    <scope>NUCLEOTIDE SEQUENCE [LARGE SCALE GENOMIC DNA]</scope>
    <source>
        <strain evidence="1 2">KCTC 52035</strain>
    </source>
</reference>
<dbReference type="EMBL" id="JAAFZH010000026">
    <property type="protein sequence ID" value="NDU99229.1"/>
    <property type="molecule type" value="Genomic_DNA"/>
</dbReference>
<dbReference type="InterPro" id="IPR013321">
    <property type="entry name" value="Arc_rbn_hlx_hlx"/>
</dbReference>
<name>A0A6L9LQI6_9BACT</name>
<dbReference type="GO" id="GO:0006355">
    <property type="term" value="P:regulation of DNA-templated transcription"/>
    <property type="evidence" value="ECO:0007669"/>
    <property type="project" value="InterPro"/>
</dbReference>
<proteinExistence type="predicted"/>
<dbReference type="RefSeq" id="WP_163955362.1">
    <property type="nucleotide sequence ID" value="NZ_JAAFZH010000026.1"/>
</dbReference>
<keyword evidence="2" id="KW-1185">Reference proteome</keyword>
<dbReference type="Gene3D" id="1.10.1220.10">
    <property type="entry name" value="Met repressor-like"/>
    <property type="match status" value="1"/>
</dbReference>
<dbReference type="AlphaFoldDB" id="A0A6L9LQI6"/>
<evidence type="ECO:0000313" key="1">
    <source>
        <dbReference type="EMBL" id="NDU99229.1"/>
    </source>
</evidence>
<dbReference type="InterPro" id="IPR010985">
    <property type="entry name" value="Ribbon_hlx_hlx"/>
</dbReference>
<gene>
    <name evidence="1" type="ORF">GK108_30400</name>
</gene>
<organism evidence="1 2">
    <name type="scientific">Spirosoma terrae</name>
    <dbReference type="NCBI Taxonomy" id="1968276"/>
    <lineage>
        <taxon>Bacteria</taxon>
        <taxon>Pseudomonadati</taxon>
        <taxon>Bacteroidota</taxon>
        <taxon>Cytophagia</taxon>
        <taxon>Cytophagales</taxon>
        <taxon>Cytophagaceae</taxon>
        <taxon>Spirosoma</taxon>
    </lineage>
</organism>
<protein>
    <submittedName>
        <fullName evidence="1">Uncharacterized protein</fullName>
    </submittedName>
</protein>
<sequence length="87" mass="9872">MATKKDSGLKATLSSLGPKVPVKKTVVDVEKTEAATKSIHSGKKEDRKRQTVDLREDTFRKWKIKLINEGKTMQDKLEELVEAYVNQ</sequence>
<comment type="caution">
    <text evidence="1">The sequence shown here is derived from an EMBL/GenBank/DDBJ whole genome shotgun (WGS) entry which is preliminary data.</text>
</comment>
<dbReference type="SUPFAM" id="SSF47598">
    <property type="entry name" value="Ribbon-helix-helix"/>
    <property type="match status" value="1"/>
</dbReference>
<dbReference type="Proteomes" id="UP000474175">
    <property type="component" value="Unassembled WGS sequence"/>
</dbReference>